<evidence type="ECO:0000256" key="3">
    <source>
        <dbReference type="PROSITE-ProRule" id="PRU00339"/>
    </source>
</evidence>
<keyword evidence="1" id="KW-0677">Repeat</keyword>
<organism evidence="5 6">
    <name type="scientific">Chloroherpeton thalassium (strain ATCC 35110 / GB-78)</name>
    <dbReference type="NCBI Taxonomy" id="517418"/>
    <lineage>
        <taxon>Bacteria</taxon>
        <taxon>Pseudomonadati</taxon>
        <taxon>Chlorobiota</taxon>
        <taxon>Chlorobiia</taxon>
        <taxon>Chlorobiales</taxon>
        <taxon>Chloroherpetonaceae</taxon>
        <taxon>Chloroherpeton</taxon>
    </lineage>
</organism>
<evidence type="ECO:0000313" key="5">
    <source>
        <dbReference type="EMBL" id="ACF13221.1"/>
    </source>
</evidence>
<evidence type="ECO:0000256" key="1">
    <source>
        <dbReference type="ARBA" id="ARBA00022737"/>
    </source>
</evidence>
<dbReference type="SMART" id="SM00028">
    <property type="entry name" value="TPR"/>
    <property type="match status" value="4"/>
</dbReference>
<dbReference type="STRING" id="517418.Ctha_0752"/>
<proteinExistence type="predicted"/>
<dbReference type="SUPFAM" id="SSF48452">
    <property type="entry name" value="TPR-like"/>
    <property type="match status" value="1"/>
</dbReference>
<dbReference type="AlphaFoldDB" id="B3QWA8"/>
<evidence type="ECO:0000313" key="6">
    <source>
        <dbReference type="Proteomes" id="UP000001208"/>
    </source>
</evidence>
<sequence>MKNQLTMSQEPRGRKNRRKITPKTPSETLIEKSEWMYENGMLELALKKATESIASNPNSYEAYLQRAKIYSALQLFRMAIDDYNHALNLETTRPELLLERGDCYQKLGKAKAALEDYTNYVKTHQKDPRGFFKRGMLFSEIDLDDAAIRDLSYAIELGEMEENELEFITYQSLVTRALLYENQMKYLRALSDVDAALAIVDHFTSIFPVNYQSVELKAFRARLFRKLGEQEESLRILDDLCTRCMFNLESNNLLWDIIVKERDELLEELGLTSKLIQNTHLPDMLIYSIASQSYTNALYN</sequence>
<dbReference type="EMBL" id="CP001100">
    <property type="protein sequence ID" value="ACF13221.1"/>
    <property type="molecule type" value="Genomic_DNA"/>
</dbReference>
<name>B3QWA8_CHLT3</name>
<dbReference type="Gene3D" id="1.25.40.10">
    <property type="entry name" value="Tetratricopeptide repeat domain"/>
    <property type="match status" value="1"/>
</dbReference>
<dbReference type="Pfam" id="PF13181">
    <property type="entry name" value="TPR_8"/>
    <property type="match status" value="1"/>
</dbReference>
<dbReference type="eggNOG" id="COG0457">
    <property type="taxonomic scope" value="Bacteria"/>
</dbReference>
<evidence type="ECO:0000256" key="4">
    <source>
        <dbReference type="SAM" id="MobiDB-lite"/>
    </source>
</evidence>
<accession>B3QWA8</accession>
<gene>
    <name evidence="5" type="ordered locus">Ctha_0752</name>
</gene>
<keyword evidence="6" id="KW-1185">Reference proteome</keyword>
<feature type="region of interest" description="Disordered" evidence="4">
    <location>
        <begin position="1"/>
        <end position="24"/>
    </location>
</feature>
<dbReference type="InterPro" id="IPR050498">
    <property type="entry name" value="Ycf3"/>
</dbReference>
<dbReference type="Proteomes" id="UP000001208">
    <property type="component" value="Chromosome"/>
</dbReference>
<protein>
    <submittedName>
        <fullName evidence="5">TPR repeat-containing protein</fullName>
    </submittedName>
</protein>
<evidence type="ECO:0000256" key="2">
    <source>
        <dbReference type="ARBA" id="ARBA00022803"/>
    </source>
</evidence>
<dbReference type="OrthoDB" id="1115003at2"/>
<dbReference type="HOGENOM" id="CLU_926520_0_0_10"/>
<dbReference type="InterPro" id="IPR019734">
    <property type="entry name" value="TPR_rpt"/>
</dbReference>
<feature type="repeat" description="TPR" evidence="3">
    <location>
        <begin position="60"/>
        <end position="93"/>
    </location>
</feature>
<dbReference type="PANTHER" id="PTHR44858">
    <property type="entry name" value="TETRATRICOPEPTIDE REPEAT PROTEIN 6"/>
    <property type="match status" value="1"/>
</dbReference>
<dbReference type="PROSITE" id="PS50005">
    <property type="entry name" value="TPR"/>
    <property type="match status" value="1"/>
</dbReference>
<reference evidence="5 6" key="1">
    <citation type="submission" date="2008-06" db="EMBL/GenBank/DDBJ databases">
        <title>Complete sequence of Chloroherpeton thalassium ATCC 35110.</title>
        <authorList>
            <consortium name="US DOE Joint Genome Institute"/>
            <person name="Lucas S."/>
            <person name="Copeland A."/>
            <person name="Lapidus A."/>
            <person name="Glavina del Rio T."/>
            <person name="Dalin E."/>
            <person name="Tice H."/>
            <person name="Bruce D."/>
            <person name="Goodwin L."/>
            <person name="Pitluck S."/>
            <person name="Schmutz J."/>
            <person name="Larimer F."/>
            <person name="Land M."/>
            <person name="Hauser L."/>
            <person name="Kyrpides N."/>
            <person name="Mikhailova N."/>
            <person name="Liu Z."/>
            <person name="Li T."/>
            <person name="Zhao F."/>
            <person name="Overmann J."/>
            <person name="Bryant D.A."/>
            <person name="Richardson P."/>
        </authorList>
    </citation>
    <scope>NUCLEOTIDE SEQUENCE [LARGE SCALE GENOMIC DNA]</scope>
    <source>
        <strain evidence="6">ATCC 35110 / GB-78</strain>
    </source>
</reference>
<dbReference type="KEGG" id="cts:Ctha_0752"/>
<dbReference type="PANTHER" id="PTHR44858:SF1">
    <property type="entry name" value="UDP-N-ACETYLGLUCOSAMINE--PEPTIDE N-ACETYLGLUCOSAMINYLTRANSFERASE SPINDLY-RELATED"/>
    <property type="match status" value="1"/>
</dbReference>
<keyword evidence="2 3" id="KW-0802">TPR repeat</keyword>
<dbReference type="InterPro" id="IPR011990">
    <property type="entry name" value="TPR-like_helical_dom_sf"/>
</dbReference>